<protein>
    <submittedName>
        <fullName evidence="4">Enoyl-CoA hydratase</fullName>
        <ecNumber evidence="4">4.2.1.17</ecNumber>
    </submittedName>
</protein>
<dbReference type="SUPFAM" id="SSF52096">
    <property type="entry name" value="ClpP/crotonase"/>
    <property type="match status" value="1"/>
</dbReference>
<keyword evidence="2 4" id="KW-0456">Lyase</keyword>
<gene>
    <name evidence="4" type="ORF">DN412_40590</name>
</gene>
<dbReference type="AlphaFoldDB" id="A0A370N9K6"/>
<evidence type="ECO:0000256" key="1">
    <source>
        <dbReference type="ARBA" id="ARBA00005254"/>
    </source>
</evidence>
<dbReference type="PANTHER" id="PTHR11941">
    <property type="entry name" value="ENOYL-COA HYDRATASE-RELATED"/>
    <property type="match status" value="1"/>
</dbReference>
<dbReference type="GO" id="GO:0004300">
    <property type="term" value="F:enoyl-CoA hydratase activity"/>
    <property type="evidence" value="ECO:0007669"/>
    <property type="project" value="UniProtKB-EC"/>
</dbReference>
<dbReference type="FunFam" id="1.10.12.10:FF:000001">
    <property type="entry name" value="Probable enoyl-CoA hydratase, mitochondrial"/>
    <property type="match status" value="1"/>
</dbReference>
<dbReference type="Proteomes" id="UP000255165">
    <property type="component" value="Unassembled WGS sequence"/>
</dbReference>
<dbReference type="Gene3D" id="3.90.226.10">
    <property type="entry name" value="2-enoyl-CoA Hydratase, Chain A, domain 1"/>
    <property type="match status" value="1"/>
</dbReference>
<dbReference type="PROSITE" id="PS00166">
    <property type="entry name" value="ENOYL_COA_HYDRATASE"/>
    <property type="match status" value="1"/>
</dbReference>
<organism evidence="4 5">
    <name type="scientific">Cupriavidus lacunae</name>
    <dbReference type="NCBI Taxonomy" id="2666307"/>
    <lineage>
        <taxon>Bacteria</taxon>
        <taxon>Pseudomonadati</taxon>
        <taxon>Pseudomonadota</taxon>
        <taxon>Betaproteobacteria</taxon>
        <taxon>Burkholderiales</taxon>
        <taxon>Burkholderiaceae</taxon>
        <taxon>Cupriavidus</taxon>
    </lineage>
</organism>
<dbReference type="Pfam" id="PF00378">
    <property type="entry name" value="ECH_1"/>
    <property type="match status" value="1"/>
</dbReference>
<reference evidence="5" key="1">
    <citation type="submission" date="2018-06" db="EMBL/GenBank/DDBJ databases">
        <authorList>
            <person name="Feng T."/>
            <person name="Jeon C.O."/>
        </authorList>
    </citation>
    <scope>NUCLEOTIDE SEQUENCE [LARGE SCALE GENOMIC DNA]</scope>
    <source>
        <strain evidence="5">S23</strain>
    </source>
</reference>
<dbReference type="InterPro" id="IPR018376">
    <property type="entry name" value="Enoyl-CoA_hyd/isom_CS"/>
</dbReference>
<name>A0A370N9K6_9BURK</name>
<comment type="caution">
    <text evidence="4">The sequence shown here is derived from an EMBL/GenBank/DDBJ whole genome shotgun (WGS) entry which is preliminary data.</text>
</comment>
<dbReference type="PANTHER" id="PTHR11941:SF141">
    <property type="entry name" value="ENOYL-COA HYDRATASE_ISOMERASE-RELATED"/>
    <property type="match status" value="1"/>
</dbReference>
<dbReference type="EC" id="4.2.1.17" evidence="4"/>
<dbReference type="InterPro" id="IPR001753">
    <property type="entry name" value="Enoyl-CoA_hydra/iso"/>
</dbReference>
<dbReference type="EMBL" id="QKWJ01000138">
    <property type="protein sequence ID" value="RDK02271.1"/>
    <property type="molecule type" value="Genomic_DNA"/>
</dbReference>
<dbReference type="FunFam" id="3.90.226.10:FF:000009">
    <property type="entry name" value="Carnitinyl-CoA dehydratase"/>
    <property type="match status" value="1"/>
</dbReference>
<comment type="similarity">
    <text evidence="1 3">Belongs to the enoyl-CoA hydratase/isomerase family.</text>
</comment>
<evidence type="ECO:0000313" key="4">
    <source>
        <dbReference type="EMBL" id="RDK02271.1"/>
    </source>
</evidence>
<proteinExistence type="inferred from homology"/>
<evidence type="ECO:0000313" key="5">
    <source>
        <dbReference type="Proteomes" id="UP000255165"/>
    </source>
</evidence>
<evidence type="ECO:0000256" key="3">
    <source>
        <dbReference type="RuleBase" id="RU003707"/>
    </source>
</evidence>
<dbReference type="Gene3D" id="1.10.12.10">
    <property type="entry name" value="Lyase 2-enoyl-coa Hydratase, Chain A, domain 2"/>
    <property type="match status" value="1"/>
</dbReference>
<evidence type="ECO:0000256" key="2">
    <source>
        <dbReference type="ARBA" id="ARBA00023239"/>
    </source>
</evidence>
<dbReference type="InterPro" id="IPR014748">
    <property type="entry name" value="Enoyl-CoA_hydra_C"/>
</dbReference>
<dbReference type="NCBIfam" id="NF006566">
    <property type="entry name" value="PRK09076.1"/>
    <property type="match status" value="1"/>
</dbReference>
<keyword evidence="5" id="KW-1185">Reference proteome</keyword>
<dbReference type="InterPro" id="IPR029045">
    <property type="entry name" value="ClpP/crotonase-like_dom_sf"/>
</dbReference>
<accession>A0A370N9K6</accession>
<dbReference type="CDD" id="cd06558">
    <property type="entry name" value="crotonase-like"/>
    <property type="match status" value="1"/>
</dbReference>
<dbReference type="RefSeq" id="WP_115216681.1">
    <property type="nucleotide sequence ID" value="NZ_QKWJ01000138.1"/>
</dbReference>
<dbReference type="GO" id="GO:0006635">
    <property type="term" value="P:fatty acid beta-oxidation"/>
    <property type="evidence" value="ECO:0007669"/>
    <property type="project" value="TreeGrafter"/>
</dbReference>
<sequence length="255" mass="27092">MIDCIVDGHTALVTLKRPPVNAFNIESLAVLEALIGRLNANADVRAVVITGEGKFFSAGADLKEIANSDPNHPRLVAQHFGRAFEALQNARPVVIAAINGYALGGGLECALSCDIRIAEAHVQMALPENAVGLLPAGCGTQTLPALVGEGWAKRMILCNERVDAETALRIGLVEEFVPTGTSLETAIALAQRASSVSPTAAAASKKLIQLARKGVPRKAALAVEREQFLRLFDGEDQKEGVAAFLEKRSPRWRGL</sequence>